<gene>
    <name evidence="1" type="ORF">EAE98_000610</name>
</gene>
<accession>A0ABQ7J377</accession>
<comment type="caution">
    <text evidence="1">The sequence shown here is derived from an EMBL/GenBank/DDBJ whole genome shotgun (WGS) entry which is preliminary data.</text>
</comment>
<dbReference type="GeneID" id="62227385"/>
<sequence length="87" mass="9792">MEVPVRTLRKLDDAKEDSRVFVIGLDWIGLQSGVDVRKYGWDPWVQKSSATRKDLTFTQTQALASRYSVSCMVHPSIGGRPSHASDR</sequence>
<evidence type="ECO:0000313" key="2">
    <source>
        <dbReference type="Proteomes" id="UP000783213"/>
    </source>
</evidence>
<reference evidence="1 2" key="1">
    <citation type="journal article" date="2020" name="Genome Biol. Evol.">
        <title>Comparative genomics of Sclerotiniaceae.</title>
        <authorList>
            <person name="Valero Jimenez C.A."/>
            <person name="Steentjes M."/>
            <person name="Scholten O.E."/>
            <person name="Van Kan J.A.L."/>
        </authorList>
    </citation>
    <scope>NUCLEOTIDE SEQUENCE [LARGE SCALE GENOMIC DNA]</scope>
    <source>
        <strain evidence="1 2">B1</strain>
    </source>
</reference>
<name>A0ABQ7J377_9HELO</name>
<dbReference type="RefSeq" id="XP_038815905.1">
    <property type="nucleotide sequence ID" value="XM_038948228.1"/>
</dbReference>
<organism evidence="1 2">
    <name type="scientific">Botrytis deweyae</name>
    <dbReference type="NCBI Taxonomy" id="2478750"/>
    <lineage>
        <taxon>Eukaryota</taxon>
        <taxon>Fungi</taxon>
        <taxon>Dikarya</taxon>
        <taxon>Ascomycota</taxon>
        <taxon>Pezizomycotina</taxon>
        <taxon>Leotiomycetes</taxon>
        <taxon>Helotiales</taxon>
        <taxon>Sclerotiniaceae</taxon>
        <taxon>Botrytis</taxon>
    </lineage>
</organism>
<dbReference type="EMBL" id="RCSX01000001">
    <property type="protein sequence ID" value="KAF7940483.1"/>
    <property type="molecule type" value="Genomic_DNA"/>
</dbReference>
<dbReference type="Proteomes" id="UP000783213">
    <property type="component" value="Unassembled WGS sequence"/>
</dbReference>
<keyword evidence="2" id="KW-1185">Reference proteome</keyword>
<protein>
    <submittedName>
        <fullName evidence="1">Uncharacterized protein</fullName>
    </submittedName>
</protein>
<evidence type="ECO:0000313" key="1">
    <source>
        <dbReference type="EMBL" id="KAF7940483.1"/>
    </source>
</evidence>
<proteinExistence type="predicted"/>